<gene>
    <name evidence="2" type="ordered locus">HCH_06972</name>
</gene>
<dbReference type="HOGENOM" id="CLU_3344319_0_0_6"/>
<protein>
    <submittedName>
        <fullName evidence="2">Uncharacterized protein</fullName>
    </submittedName>
</protein>
<evidence type="ECO:0000313" key="2">
    <source>
        <dbReference type="EMBL" id="ABC33587.1"/>
    </source>
</evidence>
<sequence length="37" mass="4144">MLGSAYIHLAFVGFTSMAVWIATIISLLWMGIVMRWG</sequence>
<accession>Q2S6Y7</accession>
<keyword evidence="1" id="KW-1133">Transmembrane helix</keyword>
<dbReference type="InterPro" id="IPR018678">
    <property type="entry name" value="DUF2160_TM"/>
</dbReference>
<dbReference type="EMBL" id="CP000155">
    <property type="protein sequence ID" value="ABC33587.1"/>
    <property type="molecule type" value="Genomic_DNA"/>
</dbReference>
<dbReference type="Proteomes" id="UP000000238">
    <property type="component" value="Chromosome"/>
</dbReference>
<keyword evidence="3" id="KW-1185">Reference proteome</keyword>
<name>Q2S6Y7_HAHCH</name>
<dbReference type="KEGG" id="hch:HCH_06972"/>
<keyword evidence="1" id="KW-0812">Transmembrane</keyword>
<reference evidence="2 3" key="1">
    <citation type="journal article" date="2005" name="Nucleic Acids Res.">
        <title>Genomic blueprint of Hahella chejuensis, a marine microbe producing an algicidal agent.</title>
        <authorList>
            <person name="Jeong H."/>
            <person name="Yim J.H."/>
            <person name="Lee C."/>
            <person name="Choi S.-H."/>
            <person name="Park Y.K."/>
            <person name="Yoon S.H."/>
            <person name="Hur C.-G."/>
            <person name="Kang H.-Y."/>
            <person name="Kim D."/>
            <person name="Lee H.H."/>
            <person name="Park K.H."/>
            <person name="Park S.-H."/>
            <person name="Park H.-S."/>
            <person name="Lee H.K."/>
            <person name="Oh T.K."/>
            <person name="Kim J.F."/>
        </authorList>
    </citation>
    <scope>NUCLEOTIDE SEQUENCE [LARGE SCALE GENOMIC DNA]</scope>
    <source>
        <strain evidence="2 3">KCTC 2396</strain>
    </source>
</reference>
<dbReference type="STRING" id="349521.HCH_06972"/>
<feature type="transmembrane region" description="Helical" evidence="1">
    <location>
        <begin position="6"/>
        <end position="32"/>
    </location>
</feature>
<keyword evidence="1" id="KW-0472">Membrane</keyword>
<proteinExistence type="predicted"/>
<evidence type="ECO:0000256" key="1">
    <source>
        <dbReference type="SAM" id="Phobius"/>
    </source>
</evidence>
<evidence type="ECO:0000313" key="3">
    <source>
        <dbReference type="Proteomes" id="UP000000238"/>
    </source>
</evidence>
<dbReference type="Pfam" id="PF09928">
    <property type="entry name" value="DUF2160"/>
    <property type="match status" value="1"/>
</dbReference>
<dbReference type="AlphaFoldDB" id="Q2S6Y7"/>
<organism evidence="2 3">
    <name type="scientific">Hahella chejuensis (strain KCTC 2396)</name>
    <dbReference type="NCBI Taxonomy" id="349521"/>
    <lineage>
        <taxon>Bacteria</taxon>
        <taxon>Pseudomonadati</taxon>
        <taxon>Pseudomonadota</taxon>
        <taxon>Gammaproteobacteria</taxon>
        <taxon>Oceanospirillales</taxon>
        <taxon>Hahellaceae</taxon>
        <taxon>Hahella</taxon>
    </lineage>
</organism>